<evidence type="ECO:0000313" key="2">
    <source>
        <dbReference type="EMBL" id="CAB4138091.1"/>
    </source>
</evidence>
<protein>
    <submittedName>
        <fullName evidence="2">Uncharacterized protein</fullName>
    </submittedName>
</protein>
<gene>
    <name evidence="2" type="ORF">UFOVP328_284</name>
</gene>
<proteinExistence type="predicted"/>
<reference evidence="2" key="1">
    <citation type="submission" date="2020-04" db="EMBL/GenBank/DDBJ databases">
        <authorList>
            <person name="Chiriac C."/>
            <person name="Salcher M."/>
            <person name="Ghai R."/>
            <person name="Kavagutti S V."/>
        </authorList>
    </citation>
    <scope>NUCLEOTIDE SEQUENCE</scope>
</reference>
<dbReference type="EMBL" id="LR796341">
    <property type="protein sequence ID" value="CAB4138091.1"/>
    <property type="molecule type" value="Genomic_DNA"/>
</dbReference>
<accession>A0A6J5LVE8</accession>
<feature type="region of interest" description="Disordered" evidence="1">
    <location>
        <begin position="99"/>
        <end position="123"/>
    </location>
</feature>
<sequence length="123" mass="14035">MRASEFITEDRVGKVGHRRQQATVGLNKFRHPDKADRVYELNRVMMAAASTDGTFVPDIDQESWVGRHNIATPYTREEQEKLEKAFKAVGSDYEDLNSGDYYSQEVESTNKTSPVKGFKGYPR</sequence>
<name>A0A6J5LVE8_9CAUD</name>
<evidence type="ECO:0000256" key="1">
    <source>
        <dbReference type="SAM" id="MobiDB-lite"/>
    </source>
</evidence>
<organism evidence="2">
    <name type="scientific">uncultured Caudovirales phage</name>
    <dbReference type="NCBI Taxonomy" id="2100421"/>
    <lineage>
        <taxon>Viruses</taxon>
        <taxon>Duplodnaviria</taxon>
        <taxon>Heunggongvirae</taxon>
        <taxon>Uroviricota</taxon>
        <taxon>Caudoviricetes</taxon>
        <taxon>Peduoviridae</taxon>
        <taxon>Maltschvirus</taxon>
        <taxon>Maltschvirus maltsch</taxon>
    </lineage>
</organism>